<dbReference type="PANTHER" id="PTHR10625">
    <property type="entry name" value="HISTONE DEACETYLASE HDAC1-RELATED"/>
    <property type="match status" value="1"/>
</dbReference>
<gene>
    <name evidence="4" type="ORF">GS398_18830</name>
</gene>
<reference evidence="4 5" key="1">
    <citation type="submission" date="2019-11" db="EMBL/GenBank/DDBJ databases">
        <title>Pedobacter sp. HMF7056 Genome sequencing and assembly.</title>
        <authorList>
            <person name="Kang H."/>
            <person name="Kim H."/>
            <person name="Joh K."/>
        </authorList>
    </citation>
    <scope>NUCLEOTIDE SEQUENCE [LARGE SCALE GENOMIC DNA]</scope>
    <source>
        <strain evidence="4 5">HMF7056</strain>
    </source>
</reference>
<protein>
    <submittedName>
        <fullName evidence="4">Histone deacetylase</fullName>
    </submittedName>
</protein>
<dbReference type="InterPro" id="IPR000286">
    <property type="entry name" value="HDACs"/>
</dbReference>
<comment type="caution">
    <text evidence="4">The sequence shown here is derived from an EMBL/GenBank/DDBJ whole genome shotgun (WGS) entry which is preliminary data.</text>
</comment>
<dbReference type="InterPro" id="IPR023696">
    <property type="entry name" value="Ureohydrolase_dom_sf"/>
</dbReference>
<dbReference type="Pfam" id="PF00850">
    <property type="entry name" value="Hist_deacetyl"/>
    <property type="match status" value="1"/>
</dbReference>
<dbReference type="InterPro" id="IPR044150">
    <property type="entry name" value="HDAC_classIV"/>
</dbReference>
<evidence type="ECO:0000259" key="3">
    <source>
        <dbReference type="Pfam" id="PF00850"/>
    </source>
</evidence>
<keyword evidence="2" id="KW-0378">Hydrolase</keyword>
<dbReference type="GO" id="GO:0004407">
    <property type="term" value="F:histone deacetylase activity"/>
    <property type="evidence" value="ECO:0007669"/>
    <property type="project" value="InterPro"/>
</dbReference>
<dbReference type="PRINTS" id="PR01270">
    <property type="entry name" value="HDASUPER"/>
</dbReference>
<dbReference type="GO" id="GO:0016787">
    <property type="term" value="F:hydrolase activity"/>
    <property type="evidence" value="ECO:0007669"/>
    <property type="project" value="UniProtKB-KW"/>
</dbReference>
<dbReference type="EMBL" id="WVHS01000005">
    <property type="protein sequence ID" value="MXV17360.1"/>
    <property type="molecule type" value="Genomic_DNA"/>
</dbReference>
<dbReference type="Proteomes" id="UP000451233">
    <property type="component" value="Unassembled WGS sequence"/>
</dbReference>
<dbReference type="AlphaFoldDB" id="A0A7K1Y269"/>
<dbReference type="SUPFAM" id="SSF52768">
    <property type="entry name" value="Arginase/deacetylase"/>
    <property type="match status" value="1"/>
</dbReference>
<comment type="similarity">
    <text evidence="1">Belongs to the histone deacetylase family.</text>
</comment>
<dbReference type="PANTHER" id="PTHR10625:SF19">
    <property type="entry name" value="HISTONE DEACETYLASE 12"/>
    <property type="match status" value="1"/>
</dbReference>
<organism evidence="4 5">
    <name type="scientific">Hufsiella ginkgonis</name>
    <dbReference type="NCBI Taxonomy" id="2695274"/>
    <lineage>
        <taxon>Bacteria</taxon>
        <taxon>Pseudomonadati</taxon>
        <taxon>Bacteroidota</taxon>
        <taxon>Sphingobacteriia</taxon>
        <taxon>Sphingobacteriales</taxon>
        <taxon>Sphingobacteriaceae</taxon>
        <taxon>Hufsiella</taxon>
    </lineage>
</organism>
<dbReference type="InterPro" id="IPR023801">
    <property type="entry name" value="His_deacetylse_dom"/>
</dbReference>
<name>A0A7K1Y269_9SPHI</name>
<dbReference type="GO" id="GO:0040029">
    <property type="term" value="P:epigenetic regulation of gene expression"/>
    <property type="evidence" value="ECO:0007669"/>
    <property type="project" value="TreeGrafter"/>
</dbReference>
<dbReference type="InterPro" id="IPR037138">
    <property type="entry name" value="His_deacetylse_dom_sf"/>
</dbReference>
<dbReference type="RefSeq" id="WP_160908700.1">
    <property type="nucleotide sequence ID" value="NZ_WVHS01000005.1"/>
</dbReference>
<dbReference type="Gene3D" id="3.40.800.20">
    <property type="entry name" value="Histone deacetylase domain"/>
    <property type="match status" value="1"/>
</dbReference>
<sequence length="279" mass="31072">MIKYGLIPEQLRYEGTILEDDLFPPVKVSEEVILLTHEKNYWERLRDLRLSPAEIRRTGFPLTRQLVDREMIIAGGTVACCRFALESGIAFNVAGGTHHAGSNWAEGFCLLNDQAIAANFLLAEKLADAILVVDLDVHQGNGTAEIFKSEERVFTFSMHAEYNFPFRKEKSDLDIGLADGTGDDTYLSTLEQTLVPLFDRVKPGFVFFLSGVDVLATDNLGRLKLTRQGCAARDKLVLELCHSRKVPVQVSMGGGYSPGIIDIVEAHCNTFRLAQELFF</sequence>
<proteinExistence type="inferred from homology"/>
<dbReference type="CDD" id="cd09993">
    <property type="entry name" value="HDAC_classIV"/>
    <property type="match status" value="1"/>
</dbReference>
<feature type="domain" description="Histone deacetylase" evidence="3">
    <location>
        <begin position="8"/>
        <end position="261"/>
    </location>
</feature>
<accession>A0A7K1Y269</accession>
<evidence type="ECO:0000313" key="5">
    <source>
        <dbReference type="Proteomes" id="UP000451233"/>
    </source>
</evidence>
<evidence type="ECO:0000256" key="2">
    <source>
        <dbReference type="ARBA" id="ARBA00022801"/>
    </source>
</evidence>
<evidence type="ECO:0000313" key="4">
    <source>
        <dbReference type="EMBL" id="MXV17360.1"/>
    </source>
</evidence>
<evidence type="ECO:0000256" key="1">
    <source>
        <dbReference type="ARBA" id="ARBA00005947"/>
    </source>
</evidence>
<keyword evidence="5" id="KW-1185">Reference proteome</keyword>